<dbReference type="EMBL" id="AMCI01003703">
    <property type="protein sequence ID" value="EJW99669.1"/>
    <property type="molecule type" value="Genomic_DNA"/>
</dbReference>
<reference evidence="1" key="1">
    <citation type="journal article" date="2012" name="PLoS ONE">
        <title>Gene sets for utilization of primary and secondary nutrition supplies in the distal gut of endangered iberian lynx.</title>
        <authorList>
            <person name="Alcaide M."/>
            <person name="Messina E."/>
            <person name="Richter M."/>
            <person name="Bargiela R."/>
            <person name="Peplies J."/>
            <person name="Huws S.A."/>
            <person name="Newbold C.J."/>
            <person name="Golyshin P.N."/>
            <person name="Simon M.A."/>
            <person name="Lopez G."/>
            <person name="Yakimov M.M."/>
            <person name="Ferrer M."/>
        </authorList>
    </citation>
    <scope>NUCLEOTIDE SEQUENCE</scope>
</reference>
<gene>
    <name evidence="1" type="ORF">EVA_12224</name>
</gene>
<accession>J9GJB6</accession>
<evidence type="ECO:0000313" key="1">
    <source>
        <dbReference type="EMBL" id="EJW99669.1"/>
    </source>
</evidence>
<dbReference type="AlphaFoldDB" id="J9GJB6"/>
<name>J9GJB6_9ZZZZ</name>
<organism evidence="1">
    <name type="scientific">gut metagenome</name>
    <dbReference type="NCBI Taxonomy" id="749906"/>
    <lineage>
        <taxon>unclassified sequences</taxon>
        <taxon>metagenomes</taxon>
        <taxon>organismal metagenomes</taxon>
    </lineage>
</organism>
<protein>
    <submittedName>
        <fullName evidence="1">Uncharacterized protein</fullName>
    </submittedName>
</protein>
<sequence>MTFSQFFVYLYNKIDICILPYNQSTALYSKTGAA</sequence>
<comment type="caution">
    <text evidence="1">The sequence shown here is derived from an EMBL/GenBank/DDBJ whole genome shotgun (WGS) entry which is preliminary data.</text>
</comment>
<proteinExistence type="predicted"/>